<reference evidence="2" key="1">
    <citation type="journal article" date="2022" name="Mol. Ecol. Resour.">
        <title>The genomes of chicory, endive, great burdock and yacon provide insights into Asteraceae palaeo-polyploidization history and plant inulin production.</title>
        <authorList>
            <person name="Fan W."/>
            <person name="Wang S."/>
            <person name="Wang H."/>
            <person name="Wang A."/>
            <person name="Jiang F."/>
            <person name="Liu H."/>
            <person name="Zhao H."/>
            <person name="Xu D."/>
            <person name="Zhang Y."/>
        </authorList>
    </citation>
    <scope>NUCLEOTIDE SEQUENCE [LARGE SCALE GENOMIC DNA]</scope>
    <source>
        <strain evidence="2">cv. Yunnan</strain>
    </source>
</reference>
<proteinExistence type="predicted"/>
<name>A0ACB9HPG7_9ASTR</name>
<evidence type="ECO:0000313" key="2">
    <source>
        <dbReference type="Proteomes" id="UP001056120"/>
    </source>
</evidence>
<keyword evidence="2" id="KW-1185">Reference proteome</keyword>
<dbReference type="Proteomes" id="UP001056120">
    <property type="component" value="Linkage Group LG11"/>
</dbReference>
<sequence>MPISVFDKLKEGQMIPINLPIFLTDRPIQYTRGVVEDILVQTDSIAVQPNFVVLNGSPLILGHPFIATVRVMLRRKNMKLPPSMRTEESAVKSRVSMQHSEHHDNMLQKQSLTFLHEIVEENKESPIKEVTGVEYLSSEGFEVINRDEELTSWSVSMGRAQL</sequence>
<dbReference type="EMBL" id="CM042028">
    <property type="protein sequence ID" value="KAI3797208.1"/>
    <property type="molecule type" value="Genomic_DNA"/>
</dbReference>
<reference evidence="1 2" key="2">
    <citation type="journal article" date="2022" name="Mol. Ecol. Resour.">
        <title>The genomes of chicory, endive, great burdock and yacon provide insights into Asteraceae paleo-polyploidization history and plant inulin production.</title>
        <authorList>
            <person name="Fan W."/>
            <person name="Wang S."/>
            <person name="Wang H."/>
            <person name="Wang A."/>
            <person name="Jiang F."/>
            <person name="Liu H."/>
            <person name="Zhao H."/>
            <person name="Xu D."/>
            <person name="Zhang Y."/>
        </authorList>
    </citation>
    <scope>NUCLEOTIDE SEQUENCE [LARGE SCALE GENOMIC DNA]</scope>
    <source>
        <strain evidence="2">cv. Yunnan</strain>
        <tissue evidence="1">Leaves</tissue>
    </source>
</reference>
<accession>A0ACB9HPG7</accession>
<comment type="caution">
    <text evidence="1">The sequence shown here is derived from an EMBL/GenBank/DDBJ whole genome shotgun (WGS) entry which is preliminary data.</text>
</comment>
<protein>
    <submittedName>
        <fullName evidence="1">Uncharacterized protein</fullName>
    </submittedName>
</protein>
<gene>
    <name evidence="1" type="ORF">L1987_32463</name>
</gene>
<evidence type="ECO:0000313" key="1">
    <source>
        <dbReference type="EMBL" id="KAI3797208.1"/>
    </source>
</evidence>
<organism evidence="1 2">
    <name type="scientific">Smallanthus sonchifolius</name>
    <dbReference type="NCBI Taxonomy" id="185202"/>
    <lineage>
        <taxon>Eukaryota</taxon>
        <taxon>Viridiplantae</taxon>
        <taxon>Streptophyta</taxon>
        <taxon>Embryophyta</taxon>
        <taxon>Tracheophyta</taxon>
        <taxon>Spermatophyta</taxon>
        <taxon>Magnoliopsida</taxon>
        <taxon>eudicotyledons</taxon>
        <taxon>Gunneridae</taxon>
        <taxon>Pentapetalae</taxon>
        <taxon>asterids</taxon>
        <taxon>campanulids</taxon>
        <taxon>Asterales</taxon>
        <taxon>Asteraceae</taxon>
        <taxon>Asteroideae</taxon>
        <taxon>Heliantheae alliance</taxon>
        <taxon>Millerieae</taxon>
        <taxon>Smallanthus</taxon>
    </lineage>
</organism>